<comment type="caution">
    <text evidence="3">The sequence shown here is derived from an EMBL/GenBank/DDBJ whole genome shotgun (WGS) entry which is preliminary data.</text>
</comment>
<gene>
    <name evidence="3" type="ORF">GCL57_14290</name>
</gene>
<sequence length="82" mass="9750">MNWIVYIIKSKSGKLYTGITTNLERRIKEHCSEKKGAKFFRMSPPDEILFQENHNSRSDASKRECAIKKLTRKQKFELIFKK</sequence>
<comment type="similarity">
    <text evidence="1">Belongs to the UPF0213 family.</text>
</comment>
<name>A0A833JCY5_9BACT</name>
<feature type="domain" description="GIY-YIG" evidence="2">
    <location>
        <begin position="1"/>
        <end position="78"/>
    </location>
</feature>
<dbReference type="RefSeq" id="WP_152214034.1">
    <property type="nucleotide sequence ID" value="NZ_WFLN01000011.1"/>
</dbReference>
<proteinExistence type="inferred from homology"/>
<dbReference type="Proteomes" id="UP000442694">
    <property type="component" value="Unassembled WGS sequence"/>
</dbReference>
<dbReference type="InterPro" id="IPR035901">
    <property type="entry name" value="GIY-YIG_endonuc_sf"/>
</dbReference>
<evidence type="ECO:0000313" key="3">
    <source>
        <dbReference type="EMBL" id="KAB8027772.1"/>
    </source>
</evidence>
<dbReference type="AlphaFoldDB" id="A0A833JCY5"/>
<dbReference type="PANTHER" id="PTHR34477:SF1">
    <property type="entry name" value="UPF0213 PROTEIN YHBQ"/>
    <property type="match status" value="1"/>
</dbReference>
<dbReference type="InterPro" id="IPR000305">
    <property type="entry name" value="GIY-YIG_endonuc"/>
</dbReference>
<dbReference type="Gene3D" id="3.40.1440.10">
    <property type="entry name" value="GIY-YIG endonuclease"/>
    <property type="match status" value="1"/>
</dbReference>
<dbReference type="InterPro" id="IPR050190">
    <property type="entry name" value="UPF0213_domain"/>
</dbReference>
<reference evidence="3 4" key="1">
    <citation type="submission" date="2019-10" db="EMBL/GenBank/DDBJ databases">
        <title>New genus of Silvanigrellaceae.</title>
        <authorList>
            <person name="Pitt A."/>
            <person name="Hahn M.W."/>
        </authorList>
    </citation>
    <scope>NUCLEOTIDE SEQUENCE [LARGE SCALE GENOMIC DNA]</scope>
    <source>
        <strain evidence="3 4">33A1-SZDP</strain>
    </source>
</reference>
<dbReference type="SMART" id="SM00465">
    <property type="entry name" value="GIYc"/>
    <property type="match status" value="1"/>
</dbReference>
<dbReference type="PROSITE" id="PS50164">
    <property type="entry name" value="GIY_YIG"/>
    <property type="match status" value="1"/>
</dbReference>
<organism evidence="3 4">
    <name type="scientific">Fluviispira multicolorata</name>
    <dbReference type="NCBI Taxonomy" id="2654512"/>
    <lineage>
        <taxon>Bacteria</taxon>
        <taxon>Pseudomonadati</taxon>
        <taxon>Bdellovibrionota</taxon>
        <taxon>Oligoflexia</taxon>
        <taxon>Silvanigrellales</taxon>
        <taxon>Silvanigrellaceae</taxon>
        <taxon>Fluviispira</taxon>
    </lineage>
</organism>
<evidence type="ECO:0000259" key="2">
    <source>
        <dbReference type="PROSITE" id="PS50164"/>
    </source>
</evidence>
<dbReference type="Pfam" id="PF01541">
    <property type="entry name" value="GIY-YIG"/>
    <property type="match status" value="1"/>
</dbReference>
<dbReference type="SUPFAM" id="SSF82771">
    <property type="entry name" value="GIY-YIG endonuclease"/>
    <property type="match status" value="1"/>
</dbReference>
<dbReference type="EMBL" id="WFLN01000011">
    <property type="protein sequence ID" value="KAB8027772.1"/>
    <property type="molecule type" value="Genomic_DNA"/>
</dbReference>
<evidence type="ECO:0000313" key="4">
    <source>
        <dbReference type="Proteomes" id="UP000442694"/>
    </source>
</evidence>
<keyword evidence="4" id="KW-1185">Reference proteome</keyword>
<accession>A0A833JCY5</accession>
<evidence type="ECO:0000256" key="1">
    <source>
        <dbReference type="ARBA" id="ARBA00007435"/>
    </source>
</evidence>
<protein>
    <submittedName>
        <fullName evidence="3">GIY-YIG nuclease family protein</fullName>
    </submittedName>
</protein>
<dbReference type="PANTHER" id="PTHR34477">
    <property type="entry name" value="UPF0213 PROTEIN YHBQ"/>
    <property type="match status" value="1"/>
</dbReference>
<dbReference type="CDD" id="cd10456">
    <property type="entry name" value="GIY-YIG_UPF0213"/>
    <property type="match status" value="1"/>
</dbReference>